<dbReference type="GO" id="GO:0008939">
    <property type="term" value="F:nicotinate-nucleotide-dimethylbenzimidazole phosphoribosyltransferase activity"/>
    <property type="evidence" value="ECO:0007669"/>
    <property type="project" value="InterPro"/>
</dbReference>
<evidence type="ECO:0000313" key="1">
    <source>
        <dbReference type="EMBL" id="EEV00481.1"/>
    </source>
</evidence>
<evidence type="ECO:0000313" key="2">
    <source>
        <dbReference type="Proteomes" id="UP000004828"/>
    </source>
</evidence>
<accession>C7GCH3</accession>
<sequence>ELGVHPVIDGSLALGEGTGAVLMFGLLDTVHAVYGNRTTFSDIRVEAYKRFTDV</sequence>
<dbReference type="InterPro" id="IPR003200">
    <property type="entry name" value="Nict_dMeBzImd_PRibTrfase"/>
</dbReference>
<dbReference type="InterPro" id="IPR036087">
    <property type="entry name" value="Nict_dMeBzImd_PRibTrfase_sf"/>
</dbReference>
<protein>
    <submittedName>
        <fullName evidence="1">Uncharacterized protein</fullName>
    </submittedName>
</protein>
<dbReference type="RefSeq" id="WP_006857679.1">
    <property type="nucleotide sequence ID" value="NZ_GG692726.1"/>
</dbReference>
<dbReference type="SUPFAM" id="SSF52733">
    <property type="entry name" value="Nicotinate mononucleotide:5,6-dimethylbenzimidazole phosphoribosyltransferase (CobT)"/>
    <property type="match status" value="1"/>
</dbReference>
<feature type="non-terminal residue" evidence="1">
    <location>
        <position position="1"/>
    </location>
</feature>
<gene>
    <name evidence="1" type="ORF">ROSINTL182_07610</name>
</gene>
<dbReference type="EMBL" id="ABYJ02000118">
    <property type="protein sequence ID" value="EEV00481.1"/>
    <property type="molecule type" value="Genomic_DNA"/>
</dbReference>
<dbReference type="Gene3D" id="3.40.50.10210">
    <property type="match status" value="1"/>
</dbReference>
<dbReference type="HOGENOM" id="CLU_3037315_0_0_9"/>
<dbReference type="AlphaFoldDB" id="C7GCH3"/>
<comment type="caution">
    <text evidence="1">The sequence shown here is derived from an EMBL/GenBank/DDBJ whole genome shotgun (WGS) entry which is preliminary data.</text>
</comment>
<dbReference type="Pfam" id="PF02277">
    <property type="entry name" value="DBI_PRT"/>
    <property type="match status" value="1"/>
</dbReference>
<reference evidence="1 2" key="1">
    <citation type="submission" date="2009-08" db="EMBL/GenBank/DDBJ databases">
        <authorList>
            <person name="Weinstock G."/>
            <person name="Sodergren E."/>
            <person name="Clifton S."/>
            <person name="Fulton L."/>
            <person name="Fulton B."/>
            <person name="Courtney L."/>
            <person name="Fronick C."/>
            <person name="Harrison M."/>
            <person name="Strong C."/>
            <person name="Farmer C."/>
            <person name="Delahaunty K."/>
            <person name="Markovic C."/>
            <person name="Hall O."/>
            <person name="Minx P."/>
            <person name="Tomlinson C."/>
            <person name="Mitreva M."/>
            <person name="Nelson J."/>
            <person name="Hou S."/>
            <person name="Wollam A."/>
            <person name="Pepin K.H."/>
            <person name="Johnson M."/>
            <person name="Bhonagiri V."/>
            <person name="Nash W.E."/>
            <person name="Warren W."/>
            <person name="Chinwalla A."/>
            <person name="Mardis E.R."/>
            <person name="Wilson R.K."/>
        </authorList>
    </citation>
    <scope>NUCLEOTIDE SEQUENCE [LARGE SCALE GENOMIC DNA]</scope>
    <source>
        <strain evidence="1 2">L1-82</strain>
    </source>
</reference>
<proteinExistence type="predicted"/>
<name>C7GCH3_9FIRM</name>
<organism evidence="1 2">
    <name type="scientific">Roseburia intestinalis L1-82</name>
    <dbReference type="NCBI Taxonomy" id="536231"/>
    <lineage>
        <taxon>Bacteria</taxon>
        <taxon>Bacillati</taxon>
        <taxon>Bacillota</taxon>
        <taxon>Clostridia</taxon>
        <taxon>Lachnospirales</taxon>
        <taxon>Lachnospiraceae</taxon>
        <taxon>Roseburia</taxon>
    </lineage>
</organism>
<dbReference type="Proteomes" id="UP000004828">
    <property type="component" value="Unassembled WGS sequence"/>
</dbReference>